<dbReference type="Pfam" id="PF20152">
    <property type="entry name" value="DUF6534"/>
    <property type="match status" value="1"/>
</dbReference>
<feature type="transmembrane region" description="Helical" evidence="2">
    <location>
        <begin position="243"/>
        <end position="261"/>
    </location>
</feature>
<feature type="transmembrane region" description="Helical" evidence="2">
    <location>
        <begin position="267"/>
        <end position="289"/>
    </location>
</feature>
<dbReference type="Proteomes" id="UP001218218">
    <property type="component" value="Unassembled WGS sequence"/>
</dbReference>
<dbReference type="EMBL" id="JARIHO010000028">
    <property type="protein sequence ID" value="KAJ7339048.1"/>
    <property type="molecule type" value="Genomic_DNA"/>
</dbReference>
<feature type="region of interest" description="Disordered" evidence="1">
    <location>
        <begin position="296"/>
        <end position="328"/>
    </location>
</feature>
<comment type="caution">
    <text evidence="4">The sequence shown here is derived from an EMBL/GenBank/DDBJ whole genome shotgun (WGS) entry which is preliminary data.</text>
</comment>
<evidence type="ECO:0000259" key="3">
    <source>
        <dbReference type="Pfam" id="PF20152"/>
    </source>
</evidence>
<keyword evidence="2" id="KW-0812">Transmembrane</keyword>
<feature type="transmembrane region" description="Helical" evidence="2">
    <location>
        <begin position="129"/>
        <end position="149"/>
    </location>
</feature>
<protein>
    <recommendedName>
        <fullName evidence="3">DUF6534 domain-containing protein</fullName>
    </recommendedName>
</protein>
<dbReference type="PANTHER" id="PTHR40465:SF1">
    <property type="entry name" value="DUF6534 DOMAIN-CONTAINING PROTEIN"/>
    <property type="match status" value="1"/>
</dbReference>
<evidence type="ECO:0000256" key="2">
    <source>
        <dbReference type="SAM" id="Phobius"/>
    </source>
</evidence>
<dbReference type="PANTHER" id="PTHR40465">
    <property type="entry name" value="CHROMOSOME 1, WHOLE GENOME SHOTGUN SEQUENCE"/>
    <property type="match status" value="1"/>
</dbReference>
<feature type="transmembrane region" description="Helical" evidence="2">
    <location>
        <begin position="161"/>
        <end position="185"/>
    </location>
</feature>
<keyword evidence="2" id="KW-1133">Transmembrane helix</keyword>
<reference evidence="4" key="1">
    <citation type="submission" date="2023-03" db="EMBL/GenBank/DDBJ databases">
        <title>Massive genome expansion in bonnet fungi (Mycena s.s.) driven by repeated elements and novel gene families across ecological guilds.</title>
        <authorList>
            <consortium name="Lawrence Berkeley National Laboratory"/>
            <person name="Harder C.B."/>
            <person name="Miyauchi S."/>
            <person name="Viragh M."/>
            <person name="Kuo A."/>
            <person name="Thoen E."/>
            <person name="Andreopoulos B."/>
            <person name="Lu D."/>
            <person name="Skrede I."/>
            <person name="Drula E."/>
            <person name="Henrissat B."/>
            <person name="Morin E."/>
            <person name="Kohler A."/>
            <person name="Barry K."/>
            <person name="LaButti K."/>
            <person name="Morin E."/>
            <person name="Salamov A."/>
            <person name="Lipzen A."/>
            <person name="Mereny Z."/>
            <person name="Hegedus B."/>
            <person name="Baldrian P."/>
            <person name="Stursova M."/>
            <person name="Weitz H."/>
            <person name="Taylor A."/>
            <person name="Grigoriev I.V."/>
            <person name="Nagy L.G."/>
            <person name="Martin F."/>
            <person name="Kauserud H."/>
        </authorList>
    </citation>
    <scope>NUCLEOTIDE SEQUENCE</scope>
    <source>
        <strain evidence="4">CBHHK002</strain>
    </source>
</reference>
<keyword evidence="5" id="KW-1185">Reference proteome</keyword>
<evidence type="ECO:0000313" key="5">
    <source>
        <dbReference type="Proteomes" id="UP001218218"/>
    </source>
</evidence>
<organism evidence="4 5">
    <name type="scientific">Mycena albidolilacea</name>
    <dbReference type="NCBI Taxonomy" id="1033008"/>
    <lineage>
        <taxon>Eukaryota</taxon>
        <taxon>Fungi</taxon>
        <taxon>Dikarya</taxon>
        <taxon>Basidiomycota</taxon>
        <taxon>Agaricomycotina</taxon>
        <taxon>Agaricomycetes</taxon>
        <taxon>Agaricomycetidae</taxon>
        <taxon>Agaricales</taxon>
        <taxon>Marasmiineae</taxon>
        <taxon>Mycenaceae</taxon>
        <taxon>Mycena</taxon>
    </lineage>
</organism>
<dbReference type="AlphaFoldDB" id="A0AAD6ZUH6"/>
<sequence>MPTSTTVSGGADQRFRFPTFRSISTTNEQGEMSNINSQPQIQFTLDNTLGVLIVGFAVACVIYGILLTQARTYFSRFNSDTVVYKFLVVLILLLETVDQAFIGHFVYFYSLASAGNPLALATGTTTWSVILQQAIGSVVGTIVKCCFATRVYRFSDRSIPITLFIVLCALGQLGVAIVFTARAFQLGSIPQVFSLKLLATISLALGCLTDVVTAAALCFFLWRMRGGQGSAANSLINRLATDALNTGVLTTVVSLSTLLLFDFLDGNLIFAATYFMLSKLYAVSFLATLNTRRAVRGRGTDHEQATSSRRPTTVGGGRSGGADNAADTETNMFHLGTRMPSMYEAHHDEEYPEFDVKPGFPPQPALDYHPGAYNYAR</sequence>
<evidence type="ECO:0000313" key="4">
    <source>
        <dbReference type="EMBL" id="KAJ7339048.1"/>
    </source>
</evidence>
<keyword evidence="2" id="KW-0472">Membrane</keyword>
<dbReference type="InterPro" id="IPR045339">
    <property type="entry name" value="DUF6534"/>
</dbReference>
<feature type="transmembrane region" description="Helical" evidence="2">
    <location>
        <begin position="82"/>
        <end position="109"/>
    </location>
</feature>
<feature type="domain" description="DUF6534" evidence="3">
    <location>
        <begin position="207"/>
        <end position="293"/>
    </location>
</feature>
<accession>A0AAD6ZUH6</accession>
<name>A0AAD6ZUH6_9AGAR</name>
<gene>
    <name evidence="4" type="ORF">DFH08DRAFT_783546</name>
</gene>
<feature type="transmembrane region" description="Helical" evidence="2">
    <location>
        <begin position="197"/>
        <end position="222"/>
    </location>
</feature>
<evidence type="ECO:0000256" key="1">
    <source>
        <dbReference type="SAM" id="MobiDB-lite"/>
    </source>
</evidence>
<proteinExistence type="predicted"/>
<feature type="transmembrane region" description="Helical" evidence="2">
    <location>
        <begin position="49"/>
        <end position="70"/>
    </location>
</feature>